<dbReference type="CDD" id="cd03454">
    <property type="entry name" value="YdeM"/>
    <property type="match status" value="1"/>
</dbReference>
<dbReference type="InterPro" id="IPR029069">
    <property type="entry name" value="HotDog_dom_sf"/>
</dbReference>
<dbReference type="Pfam" id="PF01575">
    <property type="entry name" value="MaoC_dehydratas"/>
    <property type="match status" value="1"/>
</dbReference>
<reference evidence="2 3" key="1">
    <citation type="submission" date="2017-10" db="EMBL/GenBank/DDBJ databases">
        <title>Massilia psychrophilum sp. nov., a novel purple-pigmented bacterium isolated from Tianshan glacier, Xinjiang Municipality, China.</title>
        <authorList>
            <person name="Wang H."/>
        </authorList>
    </citation>
    <scope>NUCLEOTIDE SEQUENCE [LARGE SCALE GENOMIC DNA]</scope>
    <source>
        <strain evidence="2 3">JCM 30074</strain>
    </source>
</reference>
<dbReference type="Proteomes" id="UP000230390">
    <property type="component" value="Unassembled WGS sequence"/>
</dbReference>
<accession>A0A2G8TCW8</accession>
<dbReference type="EMBL" id="PDOC01000013">
    <property type="protein sequence ID" value="PIL43508.1"/>
    <property type="molecule type" value="Genomic_DNA"/>
</dbReference>
<dbReference type="Gene3D" id="3.10.129.10">
    <property type="entry name" value="Hotdog Thioesterase"/>
    <property type="match status" value="1"/>
</dbReference>
<dbReference type="InterPro" id="IPR052342">
    <property type="entry name" value="MCH/BMMD"/>
</dbReference>
<name>A0A2G8TCW8_9BURK</name>
<sequence length="145" mass="16203">MKFSDLTAGRRIEAGPVRVLASEIVEFARKFDNQWFHTDPMRAESGVWNGLIASGFHTCSIAMQMVAATILEGSESYASPGLSYVKWPNPVRPNDLLTLHVEVIESKVSTSKPWLGVVQWKWRLVNQNAITVLELQATSLFKLDA</sequence>
<feature type="domain" description="MaoC-like" evidence="1">
    <location>
        <begin position="10"/>
        <end position="108"/>
    </location>
</feature>
<keyword evidence="3" id="KW-1185">Reference proteome</keyword>
<gene>
    <name evidence="2" type="ORF">CR105_18540</name>
</gene>
<protein>
    <submittedName>
        <fullName evidence="2">Acyl dehydratase</fullName>
    </submittedName>
</protein>
<dbReference type="OrthoDB" id="5298629at2"/>
<proteinExistence type="predicted"/>
<organism evidence="2 3">
    <name type="scientific">Massilia eurypsychrophila</name>
    <dbReference type="NCBI Taxonomy" id="1485217"/>
    <lineage>
        <taxon>Bacteria</taxon>
        <taxon>Pseudomonadati</taxon>
        <taxon>Pseudomonadota</taxon>
        <taxon>Betaproteobacteria</taxon>
        <taxon>Burkholderiales</taxon>
        <taxon>Oxalobacteraceae</taxon>
        <taxon>Telluria group</taxon>
        <taxon>Massilia</taxon>
    </lineage>
</organism>
<evidence type="ECO:0000259" key="1">
    <source>
        <dbReference type="Pfam" id="PF01575"/>
    </source>
</evidence>
<dbReference type="PANTHER" id="PTHR43664">
    <property type="entry name" value="MONOAMINE OXIDASE-RELATED"/>
    <property type="match status" value="1"/>
</dbReference>
<evidence type="ECO:0000313" key="3">
    <source>
        <dbReference type="Proteomes" id="UP000230390"/>
    </source>
</evidence>
<evidence type="ECO:0000313" key="2">
    <source>
        <dbReference type="EMBL" id="PIL43508.1"/>
    </source>
</evidence>
<dbReference type="SUPFAM" id="SSF54637">
    <property type="entry name" value="Thioesterase/thiol ester dehydrase-isomerase"/>
    <property type="match status" value="1"/>
</dbReference>
<dbReference type="RefSeq" id="WP_099790906.1">
    <property type="nucleotide sequence ID" value="NZ_JBHLYV010000019.1"/>
</dbReference>
<comment type="caution">
    <text evidence="2">The sequence shown here is derived from an EMBL/GenBank/DDBJ whole genome shotgun (WGS) entry which is preliminary data.</text>
</comment>
<dbReference type="AlphaFoldDB" id="A0A2G8TCW8"/>
<dbReference type="PANTHER" id="PTHR43664:SF1">
    <property type="entry name" value="BETA-METHYLMALYL-COA DEHYDRATASE"/>
    <property type="match status" value="1"/>
</dbReference>
<dbReference type="InterPro" id="IPR002539">
    <property type="entry name" value="MaoC-like_dom"/>
</dbReference>